<organism evidence="3">
    <name type="scientific">hydrothermal vent metagenome</name>
    <dbReference type="NCBI Taxonomy" id="652676"/>
    <lineage>
        <taxon>unclassified sequences</taxon>
        <taxon>metagenomes</taxon>
        <taxon>ecological metagenomes</taxon>
    </lineage>
</organism>
<evidence type="ECO:0000313" key="3">
    <source>
        <dbReference type="EMBL" id="VAW18145.1"/>
    </source>
</evidence>
<feature type="transmembrane region" description="Helical" evidence="1">
    <location>
        <begin position="310"/>
        <end position="331"/>
    </location>
</feature>
<keyword evidence="3" id="KW-0378">Hydrolase</keyword>
<gene>
    <name evidence="3" type="ORF">MNBD_ALPHA09-259</name>
</gene>
<dbReference type="GO" id="GO:0003796">
    <property type="term" value="F:lysozyme activity"/>
    <property type="evidence" value="ECO:0007669"/>
    <property type="project" value="UniProtKB-EC"/>
</dbReference>
<feature type="transmembrane region" description="Helical" evidence="1">
    <location>
        <begin position="277"/>
        <end position="298"/>
    </location>
</feature>
<dbReference type="Pfam" id="PF05838">
    <property type="entry name" value="Glyco_hydro_108"/>
    <property type="match status" value="1"/>
</dbReference>
<feature type="domain" description="TtsA-like Glycoside hydrolase family 108" evidence="2">
    <location>
        <begin position="12"/>
        <end position="97"/>
    </location>
</feature>
<dbReference type="AlphaFoldDB" id="A0A3B0THL8"/>
<keyword evidence="3" id="KW-0326">Glycosidase</keyword>
<dbReference type="Pfam" id="PF11351">
    <property type="entry name" value="GTA_holin_3TM"/>
    <property type="match status" value="1"/>
</dbReference>
<keyword evidence="1" id="KW-0472">Membrane</keyword>
<dbReference type="CDD" id="cd13926">
    <property type="entry name" value="N-acetylmuramidase_GH108"/>
    <property type="match status" value="1"/>
</dbReference>
<dbReference type="Gene3D" id="1.20.141.10">
    <property type="entry name" value="Chitosanase, subunit A, domain 1"/>
    <property type="match status" value="1"/>
</dbReference>
<proteinExistence type="predicted"/>
<protein>
    <submittedName>
        <fullName evidence="3">Lysozyme (N-acetylmuramidase) family</fullName>
        <ecNumber evidence="3">3.2.1.17</ecNumber>
    </submittedName>
</protein>
<sequence>MSADRFEVCLGEILAHEGGYVDHPRDPGGATNLGITRATLAAWRKVKLAEVSKFDVRKLSRKEAAGIYRARYWEFCRCGELPPGIDLVVFDAAVNSGPRRSARWLQASLGVKTSGSVGPATITAAAHGDAAKIVRAALARRKAFLRGLSNWKTFGRGWSRRLASIKKSALGATVAKTPVAPGGQEPKLDPFTKGVPSMIQALLKAALSGVLAKEFGAVGDLILNRAVKDPKAREKIRGDLAGELGAREAAAVSEISRVAKTGSVDLDPWTKKARPTFLYVVYIMVFGAIPFGALYGFAPEFSGRFVEGMSLFLKAIPDLAWYLFGSAYLGYSGLRSWDKKNGASS</sequence>
<dbReference type="EC" id="3.2.1.17" evidence="3"/>
<dbReference type="EMBL" id="UOEM01000112">
    <property type="protein sequence ID" value="VAW18145.1"/>
    <property type="molecule type" value="Genomic_DNA"/>
</dbReference>
<evidence type="ECO:0000256" key="1">
    <source>
        <dbReference type="SAM" id="Phobius"/>
    </source>
</evidence>
<name>A0A3B0THL8_9ZZZZ</name>
<dbReference type="InterPro" id="IPR023346">
    <property type="entry name" value="Lysozyme-like_dom_sf"/>
</dbReference>
<accession>A0A3B0THL8</accession>
<dbReference type="InterPro" id="IPR008565">
    <property type="entry name" value="TtsA-like_GH18_dom"/>
</dbReference>
<evidence type="ECO:0000259" key="2">
    <source>
        <dbReference type="Pfam" id="PF05838"/>
    </source>
</evidence>
<keyword evidence="1" id="KW-1133">Transmembrane helix</keyword>
<dbReference type="SUPFAM" id="SSF53955">
    <property type="entry name" value="Lysozyme-like"/>
    <property type="match status" value="1"/>
</dbReference>
<dbReference type="InterPro" id="IPR021497">
    <property type="entry name" value="GTA_holin_3TM"/>
</dbReference>
<reference evidence="3" key="1">
    <citation type="submission" date="2018-06" db="EMBL/GenBank/DDBJ databases">
        <authorList>
            <person name="Zhirakovskaya E."/>
        </authorList>
    </citation>
    <scope>NUCLEOTIDE SEQUENCE</scope>
</reference>
<keyword evidence="1" id="KW-0812">Transmembrane</keyword>